<evidence type="ECO:0000256" key="2">
    <source>
        <dbReference type="SAM" id="Phobius"/>
    </source>
</evidence>
<dbReference type="InterPro" id="IPR029787">
    <property type="entry name" value="Nucleotide_cyclase"/>
</dbReference>
<dbReference type="CDD" id="cd01949">
    <property type="entry name" value="GGDEF"/>
    <property type="match status" value="1"/>
</dbReference>
<keyword evidence="2" id="KW-0812">Transmembrane</keyword>
<dbReference type="GO" id="GO:1902201">
    <property type="term" value="P:negative regulation of bacterial-type flagellum-dependent cell motility"/>
    <property type="evidence" value="ECO:0007669"/>
    <property type="project" value="TreeGrafter"/>
</dbReference>
<keyword evidence="5" id="KW-1185">Reference proteome</keyword>
<dbReference type="InterPro" id="IPR000160">
    <property type="entry name" value="GGDEF_dom"/>
</dbReference>
<dbReference type="PANTHER" id="PTHR45138">
    <property type="entry name" value="REGULATORY COMPONENTS OF SENSORY TRANSDUCTION SYSTEM"/>
    <property type="match status" value="1"/>
</dbReference>
<dbReference type="SUPFAM" id="SSF55073">
    <property type="entry name" value="Nucleotide cyclase"/>
    <property type="match status" value="1"/>
</dbReference>
<dbReference type="AlphaFoldDB" id="A0A1I0F0L5"/>
<reference evidence="5" key="1">
    <citation type="submission" date="2016-10" db="EMBL/GenBank/DDBJ databases">
        <authorList>
            <person name="Varghese N."/>
            <person name="Submissions S."/>
        </authorList>
    </citation>
    <scope>NUCLEOTIDE SEQUENCE [LARGE SCALE GENOMIC DNA]</scope>
    <source>
        <strain evidence="5">NLAE-zl-G277</strain>
    </source>
</reference>
<gene>
    <name evidence="4" type="ORF">SAMN05216313_107151</name>
</gene>
<dbReference type="Proteomes" id="UP000198508">
    <property type="component" value="Unassembled WGS sequence"/>
</dbReference>
<dbReference type="InterPro" id="IPR043128">
    <property type="entry name" value="Rev_trsase/Diguanyl_cyclase"/>
</dbReference>
<dbReference type="Pfam" id="PF00990">
    <property type="entry name" value="GGDEF"/>
    <property type="match status" value="1"/>
</dbReference>
<dbReference type="GO" id="GO:0005886">
    <property type="term" value="C:plasma membrane"/>
    <property type="evidence" value="ECO:0007669"/>
    <property type="project" value="TreeGrafter"/>
</dbReference>
<name>A0A1I0F0L5_9FIRM</name>
<dbReference type="RefSeq" id="WP_092362646.1">
    <property type="nucleotide sequence ID" value="NZ_FOIM01000007.1"/>
</dbReference>
<feature type="coiled-coil region" evidence="1">
    <location>
        <begin position="607"/>
        <end position="637"/>
    </location>
</feature>
<protein>
    <submittedName>
        <fullName evidence="4">Diguanylate cyclase (GGDEF) domain-containing protein</fullName>
    </submittedName>
</protein>
<dbReference type="PROSITE" id="PS50887">
    <property type="entry name" value="GGDEF"/>
    <property type="match status" value="1"/>
</dbReference>
<keyword evidence="1" id="KW-0175">Coiled coil</keyword>
<dbReference type="EMBL" id="FOIM01000007">
    <property type="protein sequence ID" value="SET51372.1"/>
    <property type="molecule type" value="Genomic_DNA"/>
</dbReference>
<dbReference type="PANTHER" id="PTHR45138:SF6">
    <property type="entry name" value="DIGUANYLATE CYCLASE DGCN"/>
    <property type="match status" value="1"/>
</dbReference>
<evidence type="ECO:0000313" key="4">
    <source>
        <dbReference type="EMBL" id="SET51372.1"/>
    </source>
</evidence>
<evidence type="ECO:0000313" key="5">
    <source>
        <dbReference type="Proteomes" id="UP000198508"/>
    </source>
</evidence>
<keyword evidence="2" id="KW-1133">Transmembrane helix</keyword>
<evidence type="ECO:0000256" key="1">
    <source>
        <dbReference type="SAM" id="Coils"/>
    </source>
</evidence>
<feature type="transmembrane region" description="Helical" evidence="2">
    <location>
        <begin position="295"/>
        <end position="318"/>
    </location>
</feature>
<dbReference type="Gene3D" id="3.30.70.270">
    <property type="match status" value="1"/>
</dbReference>
<organism evidence="4 5">
    <name type="scientific">Enterocloster lavalensis</name>
    <dbReference type="NCBI Taxonomy" id="460384"/>
    <lineage>
        <taxon>Bacteria</taxon>
        <taxon>Bacillati</taxon>
        <taxon>Bacillota</taxon>
        <taxon>Clostridia</taxon>
        <taxon>Lachnospirales</taxon>
        <taxon>Lachnospiraceae</taxon>
        <taxon>Enterocloster</taxon>
    </lineage>
</organism>
<dbReference type="SMART" id="SM00267">
    <property type="entry name" value="GGDEF"/>
    <property type="match status" value="1"/>
</dbReference>
<proteinExistence type="predicted"/>
<sequence>MMKRHSLSNKVRNSILAAILLQSVVFGIGLGVSGTFTSTVGRPYRVMESQTSEKNTLLSGNLNNALLITNNMGTEISRLSDEREIQNRLIDNLNHLSCASKIFYMDLDSREGYCFRDGEPAIYASGYGDITCSVGKLNSSYSIALSSQWQPKFQESSWQNGEMYWENQKTASQWLYKDGSLHYVITQTRDGHRRIMGLEVGAEILDSYMKLDDPPYKGMQMFLLTEDQVLYSADGRKTGLPYRMDQDRVILNDEGRSYAGVRSILQLYGHMESGAVYIAQVAEQSELSALSKDTVMMIVAIYGISVLIAIVFSYIVIYQLMRPLRKLREDIAGQNPQGVHFEQCGLSEIDDIHLAPNNMARRLEQSHSRYSLAMQAAGEMVGSFEYEGPGSRVKLSGSLKRLLDIPEEYTNGTNVVSYEDWIRLLAGMNKIDELEDGFWFEDSRNNLRAVSIRQQKEEHGVFGMVVDKTDAYMEIIRLRDLSQHDQLTGLYNAAYLRVKGQQLLDENPLRVNGLIFCDLDNLKYINDTYGHSTGDRYLQTMADLLRTMARGESAIPVRLSGDEFALFFYGYSSREEVEQKIRDGYEKRHAMTLPDGKEVQVNASIGLAFAQRESESMEELLKRADRAMYRIKRGEKNGIAVYGKSDEIE</sequence>
<feature type="domain" description="GGDEF" evidence="3">
    <location>
        <begin position="510"/>
        <end position="644"/>
    </location>
</feature>
<dbReference type="NCBIfam" id="TIGR00254">
    <property type="entry name" value="GGDEF"/>
    <property type="match status" value="1"/>
</dbReference>
<dbReference type="STRING" id="460384.SAMN05216313_107151"/>
<keyword evidence="2" id="KW-0472">Membrane</keyword>
<dbReference type="GO" id="GO:0043709">
    <property type="term" value="P:cell adhesion involved in single-species biofilm formation"/>
    <property type="evidence" value="ECO:0007669"/>
    <property type="project" value="TreeGrafter"/>
</dbReference>
<dbReference type="InterPro" id="IPR050469">
    <property type="entry name" value="Diguanylate_Cyclase"/>
</dbReference>
<evidence type="ECO:0000259" key="3">
    <source>
        <dbReference type="PROSITE" id="PS50887"/>
    </source>
</evidence>
<dbReference type="GO" id="GO:0052621">
    <property type="term" value="F:diguanylate cyclase activity"/>
    <property type="evidence" value="ECO:0007669"/>
    <property type="project" value="TreeGrafter"/>
</dbReference>
<accession>A0A1I0F0L5</accession>